<evidence type="ECO:0000313" key="5">
    <source>
        <dbReference type="Proteomes" id="UP001391051"/>
    </source>
</evidence>
<accession>A0ABR1PRJ4</accession>
<dbReference type="PANTHER" id="PTHR10039">
    <property type="entry name" value="AMELOGENIN"/>
    <property type="match status" value="1"/>
</dbReference>
<dbReference type="EMBL" id="JAQQWE010000011">
    <property type="protein sequence ID" value="KAK7936644.1"/>
    <property type="molecule type" value="Genomic_DNA"/>
</dbReference>
<feature type="domain" description="DUF7791" evidence="3">
    <location>
        <begin position="515"/>
        <end position="650"/>
    </location>
</feature>
<evidence type="ECO:0008006" key="6">
    <source>
        <dbReference type="Google" id="ProtNLM"/>
    </source>
</evidence>
<keyword evidence="5" id="KW-1185">Reference proteome</keyword>
<protein>
    <recommendedName>
        <fullName evidence="6">NACHT domain-containing protein</fullName>
    </recommendedName>
</protein>
<dbReference type="InterPro" id="IPR027417">
    <property type="entry name" value="P-loop_NTPase"/>
</dbReference>
<name>A0ABR1PRJ4_9PEZI</name>
<dbReference type="Gene3D" id="3.40.50.300">
    <property type="entry name" value="P-loop containing nucleotide triphosphate hydrolases"/>
    <property type="match status" value="1"/>
</dbReference>
<proteinExistence type="predicted"/>
<dbReference type="PANTHER" id="PTHR10039:SF5">
    <property type="entry name" value="NACHT DOMAIN-CONTAINING PROTEIN"/>
    <property type="match status" value="1"/>
</dbReference>
<keyword evidence="1" id="KW-0677">Repeat</keyword>
<evidence type="ECO:0000259" key="3">
    <source>
        <dbReference type="Pfam" id="PF25053"/>
    </source>
</evidence>
<sequence>MADIIGLLASIGGLLDLAYKIGSAGWSLYDSRNETPVELHRIGVVVADIREKNLALQQIRVDEKRNLRKDELAATRLANDYKGGHLPEVEEERGGWKVQAIDTTRQRGKEEHEAGIPRASDQLSFRTIEYLVVHSIIPRWSQRALTAAPSVHRHSQSAAMAEIEALSRSKDGLAINLSSRFDDIQGNILRLSERSADLDTQAAQLRSLVTKLESFRRERSNWKKKIGVIQSLHFKLIYRRWSNVEDAGKFTNSWLFDESQTSFLAWLKGGSGMFWIGGKAGSGKSTLMKFASAHHDTKQALRQWAGSSQLNTANFFFWNRGFEMQKSKTGLIQSLLYQVLSKAPDLIPQICYDHPAHEQWDFNDLTARFCFFIDGLDEYGGSDEDLSQVLSTLSRGPHVKFCVSSRYRPFLEGKFQQKKYSLAIEHFTKGDMKTHVRHTLGQNEKFQLLRNSDALLKEMIATISKHAQGVWLWVFLVTRDLVKAVNHDESSKKLQEIIETFPKDLESYFEDVINRIEPHYRQEMAKIFLITLEEVQPLPLYAFSLLERERRNPHYAIKAPMTAITESELSSIETPWKSRIINRCGDLLTVTPGPHPTFLHNSVDFMHRTVRDFLQDCYLPKLKSELGALKYSPLLSLCNMTLFLLKKLDRNDLSDRKRRERSICRTIGLVDELLYYAHEYEVVEGGSELVPILDEVDRVNCVHAGKLRNHWAHARDLPSRRGLDVYEEGNTYNFLALTVQARLVGYVREKLQTDRARMKKHGRPLLDYALRPRRVTALKMPYHSARADPSVDVKMVRLLLEFGANPNQKVNLNDRRTVWALFLLSMYETKNRDEDDSDLTTAWHAACELLVLHGASLDCWLEGAGGATLTAIVMLEMVFQPEEVQKLIAQADHVRAKKAKESWSHKFWTGFGLLGSPLIKQPNSPFAWSLLVRNPGSTLHTGANHL</sequence>
<dbReference type="SUPFAM" id="SSF52540">
    <property type="entry name" value="P-loop containing nucleoside triphosphate hydrolases"/>
    <property type="match status" value="1"/>
</dbReference>
<dbReference type="Pfam" id="PF25053">
    <property type="entry name" value="DUF7791"/>
    <property type="match status" value="1"/>
</dbReference>
<comment type="caution">
    <text evidence="4">The sequence shown here is derived from an EMBL/GenBank/DDBJ whole genome shotgun (WGS) entry which is preliminary data.</text>
</comment>
<organism evidence="4 5">
    <name type="scientific">Apiospora aurea</name>
    <dbReference type="NCBI Taxonomy" id="335848"/>
    <lineage>
        <taxon>Eukaryota</taxon>
        <taxon>Fungi</taxon>
        <taxon>Dikarya</taxon>
        <taxon>Ascomycota</taxon>
        <taxon>Pezizomycotina</taxon>
        <taxon>Sordariomycetes</taxon>
        <taxon>Xylariomycetidae</taxon>
        <taxon>Amphisphaeriales</taxon>
        <taxon>Apiosporaceae</taxon>
        <taxon>Apiospora</taxon>
    </lineage>
</organism>
<reference evidence="4 5" key="1">
    <citation type="submission" date="2023-01" db="EMBL/GenBank/DDBJ databases">
        <title>Analysis of 21 Apiospora genomes using comparative genomics revels a genus with tremendous synthesis potential of carbohydrate active enzymes and secondary metabolites.</title>
        <authorList>
            <person name="Sorensen T."/>
        </authorList>
    </citation>
    <scope>NUCLEOTIDE SEQUENCE [LARGE SCALE GENOMIC DNA]</scope>
    <source>
        <strain evidence="4 5">CBS 24483</strain>
    </source>
</reference>
<evidence type="ECO:0000256" key="1">
    <source>
        <dbReference type="ARBA" id="ARBA00022737"/>
    </source>
</evidence>
<dbReference type="InterPro" id="IPR056884">
    <property type="entry name" value="NPHP3-like_N"/>
</dbReference>
<evidence type="ECO:0000259" key="2">
    <source>
        <dbReference type="Pfam" id="PF24883"/>
    </source>
</evidence>
<dbReference type="RefSeq" id="XP_066692393.1">
    <property type="nucleotide sequence ID" value="XM_066851304.1"/>
</dbReference>
<evidence type="ECO:0000313" key="4">
    <source>
        <dbReference type="EMBL" id="KAK7936644.1"/>
    </source>
</evidence>
<dbReference type="InterPro" id="IPR056693">
    <property type="entry name" value="DUF7791"/>
</dbReference>
<gene>
    <name evidence="4" type="ORF">PG986_015082</name>
</gene>
<feature type="domain" description="Nephrocystin 3-like N-terminal" evidence="2">
    <location>
        <begin position="251"/>
        <end position="406"/>
    </location>
</feature>
<dbReference type="Proteomes" id="UP001391051">
    <property type="component" value="Unassembled WGS sequence"/>
</dbReference>
<dbReference type="Pfam" id="PF24883">
    <property type="entry name" value="NPHP3_N"/>
    <property type="match status" value="1"/>
</dbReference>
<dbReference type="GeneID" id="92084366"/>